<dbReference type="Pfam" id="PF00787">
    <property type="entry name" value="PX"/>
    <property type="match status" value="1"/>
</dbReference>
<evidence type="ECO:0000313" key="5">
    <source>
        <dbReference type="EMBL" id="QPG73674.1"/>
    </source>
</evidence>
<dbReference type="InterPro" id="IPR036028">
    <property type="entry name" value="SH3-like_dom_sf"/>
</dbReference>
<dbReference type="Pfam" id="PF07653">
    <property type="entry name" value="SH3_2"/>
    <property type="match status" value="1"/>
</dbReference>
<organism evidence="5 6">
    <name type="scientific">Eeniella nana</name>
    <name type="common">Yeast</name>
    <name type="synonym">Brettanomyces nanus</name>
    <dbReference type="NCBI Taxonomy" id="13502"/>
    <lineage>
        <taxon>Eukaryota</taxon>
        <taxon>Fungi</taxon>
        <taxon>Dikarya</taxon>
        <taxon>Ascomycota</taxon>
        <taxon>Saccharomycotina</taxon>
        <taxon>Pichiomycetes</taxon>
        <taxon>Pichiales</taxon>
        <taxon>Pichiaceae</taxon>
        <taxon>Brettanomyces</taxon>
    </lineage>
</organism>
<dbReference type="SUPFAM" id="SSF64268">
    <property type="entry name" value="PX domain"/>
    <property type="match status" value="1"/>
</dbReference>
<dbReference type="InterPro" id="IPR001452">
    <property type="entry name" value="SH3_domain"/>
</dbReference>
<reference evidence="5" key="1">
    <citation type="submission" date="2020-10" db="EMBL/GenBank/DDBJ databases">
        <authorList>
            <person name="Roach M.J.R."/>
        </authorList>
    </citation>
    <scope>NUCLEOTIDE SEQUENCE</scope>
    <source>
        <strain evidence="5">CBS 1945</strain>
    </source>
</reference>
<dbReference type="Proteomes" id="UP000662931">
    <property type="component" value="Chromosome 1"/>
</dbReference>
<dbReference type="Gene3D" id="3.10.20.90">
    <property type="entry name" value="Phosphatidylinositol 3-kinase Catalytic Subunit, Chain A, domain 1"/>
    <property type="match status" value="1"/>
</dbReference>
<dbReference type="SMART" id="SM00326">
    <property type="entry name" value="SH3"/>
    <property type="match status" value="1"/>
</dbReference>
<feature type="region of interest" description="Disordered" evidence="3">
    <location>
        <begin position="470"/>
        <end position="495"/>
    </location>
</feature>
<keyword evidence="1 2" id="KW-0728">SH3 domain</keyword>
<dbReference type="InterPro" id="IPR001683">
    <property type="entry name" value="PX_dom"/>
</dbReference>
<accession>A0A875S2W5</accession>
<dbReference type="AlphaFoldDB" id="A0A875S2W5"/>
<evidence type="ECO:0000313" key="6">
    <source>
        <dbReference type="Proteomes" id="UP000662931"/>
    </source>
</evidence>
<dbReference type="OrthoDB" id="548867at2759"/>
<protein>
    <recommendedName>
        <fullName evidence="4">SH3 domain-containing protein</fullName>
    </recommendedName>
</protein>
<feature type="compositionally biased region" description="Polar residues" evidence="3">
    <location>
        <begin position="273"/>
        <end position="285"/>
    </location>
</feature>
<feature type="compositionally biased region" description="Low complexity" evidence="3">
    <location>
        <begin position="241"/>
        <end position="253"/>
    </location>
</feature>
<dbReference type="PROSITE" id="PS50002">
    <property type="entry name" value="SH3"/>
    <property type="match status" value="1"/>
</dbReference>
<dbReference type="SUPFAM" id="SSF50044">
    <property type="entry name" value="SH3-domain"/>
    <property type="match status" value="1"/>
</dbReference>
<feature type="domain" description="SH3" evidence="4">
    <location>
        <begin position="131"/>
        <end position="194"/>
    </location>
</feature>
<feature type="compositionally biased region" description="Polar residues" evidence="3">
    <location>
        <begin position="484"/>
        <end position="495"/>
    </location>
</feature>
<gene>
    <name evidence="5" type="ORF">FOA43_000987</name>
</gene>
<name>A0A875S2W5_EENNA</name>
<feature type="region of interest" description="Disordered" evidence="3">
    <location>
        <begin position="532"/>
        <end position="554"/>
    </location>
</feature>
<dbReference type="Gene3D" id="3.30.1520.10">
    <property type="entry name" value="Phox-like domain"/>
    <property type="match status" value="1"/>
</dbReference>
<feature type="region of interest" description="Disordered" evidence="3">
    <location>
        <begin position="239"/>
        <end position="285"/>
    </location>
</feature>
<dbReference type="GeneID" id="62194388"/>
<dbReference type="GO" id="GO:0035091">
    <property type="term" value="F:phosphatidylinositol binding"/>
    <property type="evidence" value="ECO:0007669"/>
    <property type="project" value="InterPro"/>
</dbReference>
<dbReference type="KEGG" id="bnn:FOA43_000987"/>
<keyword evidence="6" id="KW-1185">Reference proteome</keyword>
<feature type="compositionally biased region" description="Low complexity" evidence="3">
    <location>
        <begin position="534"/>
        <end position="552"/>
    </location>
</feature>
<evidence type="ECO:0000256" key="1">
    <source>
        <dbReference type="ARBA" id="ARBA00022443"/>
    </source>
</evidence>
<evidence type="ECO:0000259" key="4">
    <source>
        <dbReference type="PROSITE" id="PS50002"/>
    </source>
</evidence>
<evidence type="ECO:0000256" key="2">
    <source>
        <dbReference type="PROSITE-ProRule" id="PRU00192"/>
    </source>
</evidence>
<dbReference type="InterPro" id="IPR036871">
    <property type="entry name" value="PX_dom_sf"/>
</dbReference>
<dbReference type="Gene3D" id="2.30.30.40">
    <property type="entry name" value="SH3 Domains"/>
    <property type="match status" value="1"/>
</dbReference>
<evidence type="ECO:0000256" key="3">
    <source>
        <dbReference type="SAM" id="MobiDB-lite"/>
    </source>
</evidence>
<proteinExistence type="predicted"/>
<sequence length="643" mass="70408">MALFFSERRRQRHAAAAATAAATAAAGTHETRKPLPDLTVKTVVCVSGPFNVQKNPMLTPVEGLSSRAVPRTFSANTSGISGASLNKSSCSNYLRKASTSTTISSVSSSSLTAIANPKGNLSNNVNADANNELPILVCTCSFKGESQNELDVHIGETLRLLSKSVVNGWIFAHSIDCKERTGWIPKDCVKILDMMSTYSYGAARSFSGSSSSSLPLAASSLPSPALSVKSPLHGSAHSWVQPQSQLHRSQQQLETPPGTPLIGPLDSKPHPSASRSATTPPMSTTQSFGRLISVLEGSASPTASPFESKYSVASDFPYKNISVCSVHCTNNRYWYRVDTLNASTQIHLCRFYQDFYDLQVEILENRELIGDDFKDLPKLPSLISPTDNFSQSNMTSRCIGLNRYLHTIMSRIEYTHNQLLYCILMAWLDIRSGDFEHTSHLPDHEIIRLLEPKHMRKRIDFSAVKASAHSAPTIPIPSPKSESDSTPLASMNNGDRLNIDDQPTFPLFCNSSVDVVSDSSAYDVSSIQDKVPPRSMYRRASSNSSSSISGSRAHSHSDSRVLTFKIFYNEEILVLKLAKGTSFHDLKLQIASQINKYLSDFQLTYRDGKAALFKPLRSSVDLSFCAKEAVRFGANIITLKVSM</sequence>
<dbReference type="SUPFAM" id="SSF54277">
    <property type="entry name" value="CAD &amp; PB1 domains"/>
    <property type="match status" value="1"/>
</dbReference>
<dbReference type="RefSeq" id="XP_038777239.1">
    <property type="nucleotide sequence ID" value="XM_038921311.1"/>
</dbReference>
<dbReference type="EMBL" id="CP064812">
    <property type="protein sequence ID" value="QPG73674.1"/>
    <property type="molecule type" value="Genomic_DNA"/>
</dbReference>